<sequence length="95" mass="10621">MLYNIKSMDCQKTRNVSNYLYMEGISETKDNMLKYQGLQVLKRSAIGIPPEIVVHMATHWVTSQGFSNPMASNMVVIVLTIATPPAEIVGHMVTH</sequence>
<proteinExistence type="predicted"/>
<organism evidence="1 2">
    <name type="scientific">Romanomermis culicivorax</name>
    <name type="common">Nematode worm</name>
    <dbReference type="NCBI Taxonomy" id="13658"/>
    <lineage>
        <taxon>Eukaryota</taxon>
        <taxon>Metazoa</taxon>
        <taxon>Ecdysozoa</taxon>
        <taxon>Nematoda</taxon>
        <taxon>Enoplea</taxon>
        <taxon>Dorylaimia</taxon>
        <taxon>Mermithida</taxon>
        <taxon>Mermithoidea</taxon>
        <taxon>Mermithidae</taxon>
        <taxon>Romanomermis</taxon>
    </lineage>
</organism>
<dbReference type="Proteomes" id="UP000887565">
    <property type="component" value="Unplaced"/>
</dbReference>
<keyword evidence="1" id="KW-1185">Reference proteome</keyword>
<reference evidence="2" key="1">
    <citation type="submission" date="2022-11" db="UniProtKB">
        <authorList>
            <consortium name="WormBaseParasite"/>
        </authorList>
    </citation>
    <scope>IDENTIFICATION</scope>
</reference>
<accession>A0A915J4D2</accession>
<protein>
    <submittedName>
        <fullName evidence="2">Uncharacterized protein</fullName>
    </submittedName>
</protein>
<evidence type="ECO:0000313" key="1">
    <source>
        <dbReference type="Proteomes" id="UP000887565"/>
    </source>
</evidence>
<dbReference type="AlphaFoldDB" id="A0A915J4D2"/>
<evidence type="ECO:0000313" key="2">
    <source>
        <dbReference type="WBParaSite" id="nRc.2.0.1.t20683-RA"/>
    </source>
</evidence>
<name>A0A915J4D2_ROMCU</name>
<dbReference type="WBParaSite" id="nRc.2.0.1.t20683-RA">
    <property type="protein sequence ID" value="nRc.2.0.1.t20683-RA"/>
    <property type="gene ID" value="nRc.2.0.1.g20683"/>
</dbReference>